<dbReference type="InterPro" id="IPR013783">
    <property type="entry name" value="Ig-like_fold"/>
</dbReference>
<feature type="domain" description="LysM" evidence="3">
    <location>
        <begin position="37"/>
        <end position="84"/>
    </location>
</feature>
<gene>
    <name evidence="4" type="ORF">CGK74_05765</name>
</gene>
<protein>
    <recommendedName>
        <fullName evidence="3">LysM domain-containing protein</fullName>
    </recommendedName>
</protein>
<dbReference type="Gene3D" id="2.60.120.1440">
    <property type="match status" value="1"/>
</dbReference>
<evidence type="ECO:0000313" key="4">
    <source>
        <dbReference type="EMBL" id="OYD54817.1"/>
    </source>
</evidence>
<sequence>MNLLALPNRPIRRRARTLALILAALLGTAPAAAAQDFIYVAKPGDNPWNLTQRYLKSIDYWPRIQHYNGITEPNSIPTGTRIRIPHAWMRGETVLAHVVDVNGDVACDIGNGLEPVRSGMALGPDALIRTDANGSLTLEFADGSRSLIGGGSELRIRTTTRLKASGAQQVHLDLLRGQVENVVTPSTIGGRRFQIETPAAVAAVRGTDFRIALDADRMRAETLSGEVAVRNQRGEARLQAGTGIATARDERPGRPLPLLPAPALDALPERIERLPERIERLPVRLPIEAVEGAAAYRSRFAPRDRPGVLASDRQSNTAEVVGNADLPDGRYQLKVRAIGTQGLGGLDAVREIEIDARPEPPFPMSPAHETAAIDERIAFAWAQTPDAHAYHFELAGDAGFQNQILRQDDLSSTSLVVDDELPPGDYFWRVAVSTDEGRGPYSDIQRFRRPPPGPTAEPPEIGDETLRLRWREGNQGDSYQVQLSRGADFAAPEHSFDTNLAELQAPRPEPGTWHVRIRTLEGGVQPGPWSKPQLIEIPHDHWRALWILLPILLAL</sequence>
<dbReference type="AlphaFoldDB" id="A0A235F1R9"/>
<dbReference type="Proteomes" id="UP000215181">
    <property type="component" value="Unassembled WGS sequence"/>
</dbReference>
<dbReference type="InterPro" id="IPR016930">
    <property type="entry name" value="UCP029644"/>
</dbReference>
<feature type="chain" id="PRO_5013394050" description="LysM domain-containing protein" evidence="2">
    <location>
        <begin position="35"/>
        <end position="555"/>
    </location>
</feature>
<dbReference type="InterPro" id="IPR036116">
    <property type="entry name" value="FN3_sf"/>
</dbReference>
<dbReference type="EMBL" id="NOIH01000006">
    <property type="protein sequence ID" value="OYD54817.1"/>
    <property type="molecule type" value="Genomic_DNA"/>
</dbReference>
<dbReference type="PROSITE" id="PS51782">
    <property type="entry name" value="LYSM"/>
    <property type="match status" value="1"/>
</dbReference>
<dbReference type="InterPro" id="IPR006860">
    <property type="entry name" value="FecR"/>
</dbReference>
<organism evidence="4 5">
    <name type="scientific">Thauera propionica</name>
    <dbReference type="NCBI Taxonomy" id="2019431"/>
    <lineage>
        <taxon>Bacteria</taxon>
        <taxon>Pseudomonadati</taxon>
        <taxon>Pseudomonadota</taxon>
        <taxon>Betaproteobacteria</taxon>
        <taxon>Rhodocyclales</taxon>
        <taxon>Zoogloeaceae</taxon>
        <taxon>Thauera</taxon>
    </lineage>
</organism>
<dbReference type="PIRSF" id="PIRSF029644">
    <property type="entry name" value="UCP029644"/>
    <property type="match status" value="1"/>
</dbReference>
<dbReference type="Gene3D" id="3.10.350.10">
    <property type="entry name" value="LysM domain"/>
    <property type="match status" value="1"/>
</dbReference>
<feature type="region of interest" description="Disordered" evidence="1">
    <location>
        <begin position="439"/>
        <end position="461"/>
    </location>
</feature>
<dbReference type="InterPro" id="IPR036779">
    <property type="entry name" value="LysM_dom_sf"/>
</dbReference>
<keyword evidence="2" id="KW-0732">Signal</keyword>
<reference evidence="4 5" key="1">
    <citation type="submission" date="2017-07" db="EMBL/GenBank/DDBJ databases">
        <title>Thauera sp. KNDSS-Mac4 genome sequence and assembly.</title>
        <authorList>
            <person name="Mayilraj S."/>
        </authorList>
    </citation>
    <scope>NUCLEOTIDE SEQUENCE [LARGE SCALE GENOMIC DNA]</scope>
    <source>
        <strain evidence="4 5">KNDSS-Mac4</strain>
    </source>
</reference>
<proteinExistence type="predicted"/>
<dbReference type="Gene3D" id="2.60.40.10">
    <property type="entry name" value="Immunoglobulins"/>
    <property type="match status" value="2"/>
</dbReference>
<dbReference type="InterPro" id="IPR018392">
    <property type="entry name" value="LysM"/>
</dbReference>
<evidence type="ECO:0000256" key="1">
    <source>
        <dbReference type="SAM" id="MobiDB-lite"/>
    </source>
</evidence>
<evidence type="ECO:0000256" key="2">
    <source>
        <dbReference type="SAM" id="SignalP"/>
    </source>
</evidence>
<dbReference type="OrthoDB" id="9813091at2"/>
<dbReference type="CDD" id="cd00118">
    <property type="entry name" value="LysM"/>
    <property type="match status" value="1"/>
</dbReference>
<dbReference type="Pfam" id="PF04773">
    <property type="entry name" value="FecR"/>
    <property type="match status" value="1"/>
</dbReference>
<evidence type="ECO:0000313" key="5">
    <source>
        <dbReference type="Proteomes" id="UP000215181"/>
    </source>
</evidence>
<comment type="caution">
    <text evidence="4">The sequence shown here is derived from an EMBL/GenBank/DDBJ whole genome shotgun (WGS) entry which is preliminary data.</text>
</comment>
<dbReference type="SUPFAM" id="SSF49265">
    <property type="entry name" value="Fibronectin type III"/>
    <property type="match status" value="1"/>
</dbReference>
<keyword evidence="5" id="KW-1185">Reference proteome</keyword>
<feature type="signal peptide" evidence="2">
    <location>
        <begin position="1"/>
        <end position="34"/>
    </location>
</feature>
<evidence type="ECO:0000259" key="3">
    <source>
        <dbReference type="PROSITE" id="PS51782"/>
    </source>
</evidence>
<name>A0A235F1R9_9RHOO</name>
<dbReference type="PANTHER" id="PTHR38731">
    <property type="entry name" value="LIPL45-RELATED LIPOPROTEIN-RELATED"/>
    <property type="match status" value="1"/>
</dbReference>
<accession>A0A235F1R9</accession>